<feature type="transmembrane region" description="Helical" evidence="1">
    <location>
        <begin position="370"/>
        <end position="390"/>
    </location>
</feature>
<dbReference type="RefSeq" id="WP_015560569.1">
    <property type="nucleotide sequence ID" value="NZ_CABIYH010000007.1"/>
</dbReference>
<dbReference type="OrthoDB" id="1815080at2"/>
<dbReference type="PaxDb" id="166486-ERS852572_01145"/>
<gene>
    <name evidence="3" type="ORF">DW856_00570</name>
    <name evidence="2" type="ORF">ERS852572_01145</name>
</gene>
<feature type="transmembrane region" description="Helical" evidence="1">
    <location>
        <begin position="320"/>
        <end position="339"/>
    </location>
</feature>
<reference evidence="2 4" key="1">
    <citation type="submission" date="2015-09" db="EMBL/GenBank/DDBJ databases">
        <authorList>
            <consortium name="Pathogen Informatics"/>
        </authorList>
    </citation>
    <scope>NUCLEOTIDE SEQUENCE [LARGE SCALE GENOMIC DNA]</scope>
    <source>
        <strain evidence="2 4">2789STDY5834960</strain>
    </source>
</reference>
<proteinExistence type="predicted"/>
<dbReference type="AlphaFoldDB" id="A0A173SRI8"/>
<evidence type="ECO:0000313" key="5">
    <source>
        <dbReference type="Proteomes" id="UP000283513"/>
    </source>
</evidence>
<dbReference type="EMBL" id="CYXZ01000007">
    <property type="protein sequence ID" value="CUM93001.1"/>
    <property type="molecule type" value="Genomic_DNA"/>
</dbReference>
<accession>A0A173SRI8</accession>
<evidence type="ECO:0000256" key="1">
    <source>
        <dbReference type="SAM" id="Phobius"/>
    </source>
</evidence>
<feature type="transmembrane region" description="Helical" evidence="1">
    <location>
        <begin position="345"/>
        <end position="363"/>
    </location>
</feature>
<dbReference type="STRING" id="166486.ERS852572_01145"/>
<name>A0A173SRI8_9FIRM</name>
<feature type="transmembrane region" description="Helical" evidence="1">
    <location>
        <begin position="171"/>
        <end position="186"/>
    </location>
</feature>
<evidence type="ECO:0000313" key="2">
    <source>
        <dbReference type="EMBL" id="CUM93001.1"/>
    </source>
</evidence>
<dbReference type="Proteomes" id="UP000283513">
    <property type="component" value="Unassembled WGS sequence"/>
</dbReference>
<evidence type="ECO:0000313" key="3">
    <source>
        <dbReference type="EMBL" id="RHC20744.1"/>
    </source>
</evidence>
<organism evidence="2 4">
    <name type="scientific">Roseburia intestinalis</name>
    <dbReference type="NCBI Taxonomy" id="166486"/>
    <lineage>
        <taxon>Bacteria</taxon>
        <taxon>Bacillati</taxon>
        <taxon>Bacillota</taxon>
        <taxon>Clostridia</taxon>
        <taxon>Lachnospirales</taxon>
        <taxon>Lachnospiraceae</taxon>
        <taxon>Roseburia</taxon>
    </lineage>
</organism>
<reference evidence="3 5" key="2">
    <citation type="submission" date="2018-08" db="EMBL/GenBank/DDBJ databases">
        <title>A genome reference for cultivated species of the human gut microbiota.</title>
        <authorList>
            <person name="Zou Y."/>
            <person name="Xue W."/>
            <person name="Luo G."/>
        </authorList>
    </citation>
    <scope>NUCLEOTIDE SEQUENCE [LARGE SCALE GENOMIC DNA]</scope>
    <source>
        <strain evidence="3 5">AM37-1AC</strain>
    </source>
</reference>
<feature type="transmembrane region" description="Helical" evidence="1">
    <location>
        <begin position="91"/>
        <end position="112"/>
    </location>
</feature>
<dbReference type="Proteomes" id="UP000095350">
    <property type="component" value="Unassembled WGS sequence"/>
</dbReference>
<keyword evidence="1" id="KW-0812">Transmembrane</keyword>
<feature type="transmembrane region" description="Helical" evidence="1">
    <location>
        <begin position="132"/>
        <end position="159"/>
    </location>
</feature>
<feature type="transmembrane region" description="Helical" evidence="1">
    <location>
        <begin position="215"/>
        <end position="235"/>
    </location>
</feature>
<feature type="transmembrane region" description="Helical" evidence="1">
    <location>
        <begin position="287"/>
        <end position="308"/>
    </location>
</feature>
<keyword evidence="1" id="KW-0472">Membrane</keyword>
<protein>
    <submittedName>
        <fullName evidence="2">Predicted membrane protein</fullName>
    </submittedName>
</protein>
<feature type="transmembrane region" description="Helical" evidence="1">
    <location>
        <begin position="192"/>
        <end position="208"/>
    </location>
</feature>
<sequence length="519" mass="60543">MGKNKNKYLTYLAWFGFILAFLMLARYLYFHVEAELDADLASDLVFAEYVSEEKNPVPTGWCYSTDLRVLNTQLIFAPLFYLTQNWHMIRVVGTLLCLALMIGSYAWLAYNLEVSYFPVLAVLFLCPLSKEYIYVVLCGAAYTPHITISFLTVGTFLYLWKHSIREKKNRIILLFLELLSFGAGLAGYRQLLVCYIPFMITVGLFWMFSPKNKEYLKLVMLAMSALICAMVGNFVNTRWCMTKYNVTNYSLIHLKDFSFDRFEMVINGWLSNLGYKSDVDLFSAEGLFGNAFFAIIFLTVGAAILSAWKRQKQYYKKQMLVMVYFLCMAVVFLMLYLFTDVYYESRYLLPVTIWIVPVIAILFQNENKKICTVLAGILMVFCLITAFSYYNRPIINPNEEYENMAQILQENNMHEGYATFWHANLLTEISNGSEEVWHCEIQNDQFMIQNVRPWLQKKEHGLRTPEGKCFILLSKEECDELAFTKKQKKSHVLYQSDQFVLYGFADYEELAEYISQPLR</sequence>
<evidence type="ECO:0000313" key="4">
    <source>
        <dbReference type="Proteomes" id="UP000095350"/>
    </source>
</evidence>
<feature type="transmembrane region" description="Helical" evidence="1">
    <location>
        <begin position="12"/>
        <end position="29"/>
    </location>
</feature>
<dbReference type="EMBL" id="QSHO01000001">
    <property type="protein sequence ID" value="RHC20744.1"/>
    <property type="molecule type" value="Genomic_DNA"/>
</dbReference>
<keyword evidence="1" id="KW-1133">Transmembrane helix</keyword>